<name>A0A2P2PJ29_RHIMU</name>
<reference evidence="1" key="1">
    <citation type="submission" date="2018-02" db="EMBL/GenBank/DDBJ databases">
        <title>Rhizophora mucronata_Transcriptome.</title>
        <authorList>
            <person name="Meera S.P."/>
            <person name="Sreeshan A."/>
            <person name="Augustine A."/>
        </authorList>
    </citation>
    <scope>NUCLEOTIDE SEQUENCE</scope>
    <source>
        <tissue evidence="1">Leaf</tissue>
    </source>
</reference>
<sequence length="86" mass="10142">MLSTYNNSLLFPTVPRVEFMSFRNDCSMQMKISRIKNFPNDYGIHVVTWLPSAGVILTYDFLQVKLEWRHNSSLPTTHRSHMRHSN</sequence>
<dbReference type="AlphaFoldDB" id="A0A2P2PJ29"/>
<proteinExistence type="predicted"/>
<accession>A0A2P2PJ29</accession>
<evidence type="ECO:0000313" key="1">
    <source>
        <dbReference type="EMBL" id="MBX54735.1"/>
    </source>
</evidence>
<dbReference type="EMBL" id="GGEC01074251">
    <property type="protein sequence ID" value="MBX54735.1"/>
    <property type="molecule type" value="Transcribed_RNA"/>
</dbReference>
<organism evidence="1">
    <name type="scientific">Rhizophora mucronata</name>
    <name type="common">Asiatic mangrove</name>
    <dbReference type="NCBI Taxonomy" id="61149"/>
    <lineage>
        <taxon>Eukaryota</taxon>
        <taxon>Viridiplantae</taxon>
        <taxon>Streptophyta</taxon>
        <taxon>Embryophyta</taxon>
        <taxon>Tracheophyta</taxon>
        <taxon>Spermatophyta</taxon>
        <taxon>Magnoliopsida</taxon>
        <taxon>eudicotyledons</taxon>
        <taxon>Gunneridae</taxon>
        <taxon>Pentapetalae</taxon>
        <taxon>rosids</taxon>
        <taxon>fabids</taxon>
        <taxon>Malpighiales</taxon>
        <taxon>Rhizophoraceae</taxon>
        <taxon>Rhizophora</taxon>
    </lineage>
</organism>
<protein>
    <submittedName>
        <fullName evidence="1">Uncharacterized protein</fullName>
    </submittedName>
</protein>